<name>A0A5A7TUN5_CUCMM</name>
<dbReference type="AlphaFoldDB" id="A0A5A7TUN5"/>
<comment type="caution">
    <text evidence="1">The sequence shown here is derived from an EMBL/GenBank/DDBJ whole genome shotgun (WGS) entry which is preliminary data.</text>
</comment>
<evidence type="ECO:0000313" key="2">
    <source>
        <dbReference type="Proteomes" id="UP000321393"/>
    </source>
</evidence>
<protein>
    <submittedName>
        <fullName evidence="1">Uncharacterized protein</fullName>
    </submittedName>
</protein>
<evidence type="ECO:0000313" key="1">
    <source>
        <dbReference type="EMBL" id="KAA0045846.1"/>
    </source>
</evidence>
<accession>A0A5A7TUN5</accession>
<dbReference type="Gene3D" id="3.70.10.10">
    <property type="match status" value="1"/>
</dbReference>
<sequence length="274" mass="31924">MLIIDMDPFEPFSDIVSIMHRFDYFAYFHCNPNMFSIFIRESTPPSIITLTMLPQFFTRFFCDQNHYAQFSMDGFYSQLVLHKRLGYESLIFGLAEFRFHMALEFHSSSFVHPSPQLLRTWQPSYHYEFPGKIGYGPFVSLELHDFRNVVLIFDNTKTHVPFRVTISEFKFFLPDKEIIFTNERDGCIIGGIREGEEWRGAMCLNPIEGSSAKNIISFNAAIATLWTIWVGRNKLIFTEKDKTYRNSWEDICSLSGAGPQKAKFSKTKAKPQLH</sequence>
<dbReference type="EMBL" id="SSTE01014401">
    <property type="protein sequence ID" value="KAA0045846.1"/>
    <property type="molecule type" value="Genomic_DNA"/>
</dbReference>
<reference evidence="1 2" key="1">
    <citation type="submission" date="2019-08" db="EMBL/GenBank/DDBJ databases">
        <title>Draft genome sequences of two oriental melons (Cucumis melo L. var makuwa).</title>
        <authorList>
            <person name="Kwon S.-Y."/>
        </authorList>
    </citation>
    <scope>NUCLEOTIDE SEQUENCE [LARGE SCALE GENOMIC DNA]</scope>
    <source>
        <strain evidence="2">cv. SW 3</strain>
        <tissue evidence="1">Leaf</tissue>
    </source>
</reference>
<dbReference type="Proteomes" id="UP000321393">
    <property type="component" value="Unassembled WGS sequence"/>
</dbReference>
<proteinExistence type="predicted"/>
<dbReference type="SUPFAM" id="SSF55979">
    <property type="entry name" value="DNA clamp"/>
    <property type="match status" value="1"/>
</dbReference>
<dbReference type="InterPro" id="IPR046938">
    <property type="entry name" value="DNA_clamp_sf"/>
</dbReference>
<gene>
    <name evidence="1" type="ORF">E6C27_scaffold243G003790</name>
</gene>
<organism evidence="1 2">
    <name type="scientific">Cucumis melo var. makuwa</name>
    <name type="common">Oriental melon</name>
    <dbReference type="NCBI Taxonomy" id="1194695"/>
    <lineage>
        <taxon>Eukaryota</taxon>
        <taxon>Viridiplantae</taxon>
        <taxon>Streptophyta</taxon>
        <taxon>Embryophyta</taxon>
        <taxon>Tracheophyta</taxon>
        <taxon>Spermatophyta</taxon>
        <taxon>Magnoliopsida</taxon>
        <taxon>eudicotyledons</taxon>
        <taxon>Gunneridae</taxon>
        <taxon>Pentapetalae</taxon>
        <taxon>rosids</taxon>
        <taxon>fabids</taxon>
        <taxon>Cucurbitales</taxon>
        <taxon>Cucurbitaceae</taxon>
        <taxon>Benincaseae</taxon>
        <taxon>Cucumis</taxon>
    </lineage>
</organism>